<dbReference type="InterPro" id="IPR000524">
    <property type="entry name" value="Tscrpt_reg_HTH_GntR"/>
</dbReference>
<dbReference type="CDD" id="cd07377">
    <property type="entry name" value="WHTH_GntR"/>
    <property type="match status" value="1"/>
</dbReference>
<dbReference type="AlphaFoldDB" id="A0A087D7F9"/>
<dbReference type="STRING" id="158787.BSCA_2155"/>
<evidence type="ECO:0000259" key="4">
    <source>
        <dbReference type="PROSITE" id="PS50949"/>
    </source>
</evidence>
<reference evidence="5 6" key="1">
    <citation type="submission" date="2014-03" db="EMBL/GenBank/DDBJ databases">
        <title>Genomics of Bifidobacteria.</title>
        <authorList>
            <person name="Ventura M."/>
            <person name="Milani C."/>
            <person name="Lugli G.A."/>
        </authorList>
    </citation>
    <scope>NUCLEOTIDE SEQUENCE [LARGE SCALE GENOMIC DNA]</scope>
    <source>
        <strain evidence="5 6">LMG 21589</strain>
    </source>
</reference>
<proteinExistence type="predicted"/>
<dbReference type="SMART" id="SM00345">
    <property type="entry name" value="HTH_GNTR"/>
    <property type="match status" value="1"/>
</dbReference>
<dbReference type="GeneID" id="85165240"/>
<feature type="domain" description="HTH gntR-type" evidence="4">
    <location>
        <begin position="9"/>
        <end position="77"/>
    </location>
</feature>
<dbReference type="InterPro" id="IPR036388">
    <property type="entry name" value="WH-like_DNA-bd_sf"/>
</dbReference>
<dbReference type="Pfam" id="PF00392">
    <property type="entry name" value="GntR"/>
    <property type="match status" value="1"/>
</dbReference>
<dbReference type="RefSeq" id="WP_033519346.1">
    <property type="nucleotide sequence ID" value="NZ_CAUPKV010000006.1"/>
</dbReference>
<dbReference type="GO" id="GO:0003677">
    <property type="term" value="F:DNA binding"/>
    <property type="evidence" value="ECO:0007669"/>
    <property type="project" value="UniProtKB-KW"/>
</dbReference>
<keyword evidence="3" id="KW-0804">Transcription</keyword>
<dbReference type="PANTHER" id="PTHR38445">
    <property type="entry name" value="HTH-TYPE TRANSCRIPTIONAL REPRESSOR YTRA"/>
    <property type="match status" value="1"/>
</dbReference>
<comment type="caution">
    <text evidence="5">The sequence shown here is derived from an EMBL/GenBank/DDBJ whole genome shotgun (WGS) entry which is preliminary data.</text>
</comment>
<accession>A0A087D7F9</accession>
<dbReference type="eggNOG" id="COG1725">
    <property type="taxonomic scope" value="Bacteria"/>
</dbReference>
<dbReference type="GO" id="GO:0003700">
    <property type="term" value="F:DNA-binding transcription factor activity"/>
    <property type="evidence" value="ECO:0007669"/>
    <property type="project" value="InterPro"/>
</dbReference>
<dbReference type="Gene3D" id="1.10.10.10">
    <property type="entry name" value="Winged helix-like DNA-binding domain superfamily/Winged helix DNA-binding domain"/>
    <property type="match status" value="1"/>
</dbReference>
<keyword evidence="1" id="KW-0805">Transcription regulation</keyword>
<dbReference type="EMBL" id="JGZO01000023">
    <property type="protein sequence ID" value="KFI91459.1"/>
    <property type="molecule type" value="Genomic_DNA"/>
</dbReference>
<evidence type="ECO:0000256" key="1">
    <source>
        <dbReference type="ARBA" id="ARBA00023015"/>
    </source>
</evidence>
<protein>
    <submittedName>
        <fullName evidence="5">GntR family transcriptional regulator</fullName>
    </submittedName>
</protein>
<sequence length="122" mass="13258">MHFDDSSGVPLFRQVANQLGEAIAAGVYGEGEQVPSTTEISAAYRINPATVLKGMNLLVDQGLLEKRRGLGMFVTAGAGRRAQRAKREEFLDTGLKQFIGEAKRLGFDADELVELIRKGYAS</sequence>
<dbReference type="PROSITE" id="PS50949">
    <property type="entry name" value="HTH_GNTR"/>
    <property type="match status" value="1"/>
</dbReference>
<dbReference type="PANTHER" id="PTHR38445:SF10">
    <property type="entry name" value="GNTR-FAMILY TRANSCRIPTIONAL REGULATOR"/>
    <property type="match status" value="1"/>
</dbReference>
<dbReference type="Proteomes" id="UP000029033">
    <property type="component" value="Unassembled WGS sequence"/>
</dbReference>
<organism evidence="5 6">
    <name type="scientific">Bifidobacterium scardovii</name>
    <dbReference type="NCBI Taxonomy" id="158787"/>
    <lineage>
        <taxon>Bacteria</taxon>
        <taxon>Bacillati</taxon>
        <taxon>Actinomycetota</taxon>
        <taxon>Actinomycetes</taxon>
        <taxon>Bifidobacteriales</taxon>
        <taxon>Bifidobacteriaceae</taxon>
        <taxon>Bifidobacterium</taxon>
    </lineage>
</organism>
<dbReference type="InterPro" id="IPR036390">
    <property type="entry name" value="WH_DNA-bd_sf"/>
</dbReference>
<keyword evidence="2" id="KW-0238">DNA-binding</keyword>
<evidence type="ECO:0000256" key="2">
    <source>
        <dbReference type="ARBA" id="ARBA00023125"/>
    </source>
</evidence>
<gene>
    <name evidence="5" type="ORF">BSCA_2155</name>
</gene>
<evidence type="ECO:0000256" key="3">
    <source>
        <dbReference type="ARBA" id="ARBA00023163"/>
    </source>
</evidence>
<dbReference type="OrthoDB" id="162505at2"/>
<evidence type="ECO:0000313" key="5">
    <source>
        <dbReference type="EMBL" id="KFI91459.1"/>
    </source>
</evidence>
<dbReference type="SUPFAM" id="SSF46785">
    <property type="entry name" value="Winged helix' DNA-binding domain"/>
    <property type="match status" value="1"/>
</dbReference>
<keyword evidence="6" id="KW-1185">Reference proteome</keyword>
<name>A0A087D7F9_9BIFI</name>
<evidence type="ECO:0000313" key="6">
    <source>
        <dbReference type="Proteomes" id="UP000029033"/>
    </source>
</evidence>